<sequence length="103" mass="12185">MNVTCNEGCQQEFKITALKTDHVEKMPGNVERYYFTCPNCNQEYTSYFLDDSMKEIQQEIKDLRSKGDLKVKQKNKLLKLTRKVSAMNEAHKHTYRKLQQNYG</sequence>
<dbReference type="PATRIC" id="fig|1188261.3.peg.2263"/>
<comment type="caution">
    <text evidence="1">The sequence shown here is derived from an EMBL/GenBank/DDBJ whole genome shotgun (WGS) entry which is preliminary data.</text>
</comment>
<dbReference type="RefSeq" id="WP_022628469.1">
    <property type="nucleotide sequence ID" value="NZ_ATAE01000031.1"/>
</dbReference>
<organism evidence="1 2">
    <name type="scientific">Alkalihalophilus marmarensis DSM 21297</name>
    <dbReference type="NCBI Taxonomy" id="1188261"/>
    <lineage>
        <taxon>Bacteria</taxon>
        <taxon>Bacillati</taxon>
        <taxon>Bacillota</taxon>
        <taxon>Bacilli</taxon>
        <taxon>Bacillales</taxon>
        <taxon>Bacillaceae</taxon>
        <taxon>Alkalihalophilus</taxon>
    </lineage>
</organism>
<dbReference type="Proteomes" id="UP000017170">
    <property type="component" value="Unassembled WGS sequence"/>
</dbReference>
<keyword evidence="2" id="KW-1185">Reference proteome</keyword>
<accession>U6SNA4</accession>
<reference evidence="1 2" key="1">
    <citation type="journal article" date="2013" name="Genome Announc.">
        <title>Genome Sequence of the Extreme Obligate Alkaliphile Bacillus marmarensis Strain DSM 21297.</title>
        <authorList>
            <person name="Wernick D.G."/>
            <person name="Choi K.Y."/>
            <person name="Tat C.A."/>
            <person name="Lafontaine Rivera J.G."/>
            <person name="Liao J.C."/>
        </authorList>
    </citation>
    <scope>NUCLEOTIDE SEQUENCE [LARGE SCALE GENOMIC DNA]</scope>
    <source>
        <strain evidence="1 2">DSM 21297</strain>
    </source>
</reference>
<dbReference type="AlphaFoldDB" id="U6SNA4"/>
<evidence type="ECO:0008006" key="3">
    <source>
        <dbReference type="Google" id="ProtNLM"/>
    </source>
</evidence>
<proteinExistence type="predicted"/>
<evidence type="ECO:0000313" key="2">
    <source>
        <dbReference type="Proteomes" id="UP000017170"/>
    </source>
</evidence>
<gene>
    <name evidence="1" type="ORF">A33I_14190</name>
</gene>
<protein>
    <recommendedName>
        <fullName evidence="3">Transglycosylase</fullName>
    </recommendedName>
</protein>
<evidence type="ECO:0000313" key="1">
    <source>
        <dbReference type="EMBL" id="ERN52837.1"/>
    </source>
</evidence>
<dbReference type="EMBL" id="ATAE01000031">
    <property type="protein sequence ID" value="ERN52837.1"/>
    <property type="molecule type" value="Genomic_DNA"/>
</dbReference>
<name>U6SNA4_9BACI</name>